<dbReference type="InterPro" id="IPR006143">
    <property type="entry name" value="RND_pump_MFP"/>
</dbReference>
<dbReference type="SUPFAM" id="SSF111369">
    <property type="entry name" value="HlyD-like secretion proteins"/>
    <property type="match status" value="1"/>
</dbReference>
<feature type="chain" id="PRO_5002849344" evidence="3">
    <location>
        <begin position="22"/>
        <end position="374"/>
    </location>
</feature>
<dbReference type="Pfam" id="PF25944">
    <property type="entry name" value="Beta-barrel_RND"/>
    <property type="match status" value="1"/>
</dbReference>
<dbReference type="Pfam" id="PF25967">
    <property type="entry name" value="RND-MFP_C"/>
    <property type="match status" value="1"/>
</dbReference>
<dbReference type="GO" id="GO:0022857">
    <property type="term" value="F:transmembrane transporter activity"/>
    <property type="evidence" value="ECO:0007669"/>
    <property type="project" value="InterPro"/>
</dbReference>
<evidence type="ECO:0000256" key="2">
    <source>
        <dbReference type="ARBA" id="ARBA00009477"/>
    </source>
</evidence>
<feature type="domain" description="Multidrug resistance protein MdtA-like C-terminal permuted SH3" evidence="7">
    <location>
        <begin position="297"/>
        <end position="353"/>
    </location>
</feature>
<dbReference type="GO" id="GO:0046677">
    <property type="term" value="P:response to antibiotic"/>
    <property type="evidence" value="ECO:0007669"/>
    <property type="project" value="TreeGrafter"/>
</dbReference>
<evidence type="ECO:0000256" key="1">
    <source>
        <dbReference type="ARBA" id="ARBA00004196"/>
    </source>
</evidence>
<feature type="domain" description="Multidrug resistance protein MdtA-like beta-barrel" evidence="6">
    <location>
        <begin position="205"/>
        <end position="286"/>
    </location>
</feature>
<proteinExistence type="inferred from homology"/>
<evidence type="ECO:0000313" key="9">
    <source>
        <dbReference type="Proteomes" id="UP000003676"/>
    </source>
</evidence>
<accession>B6WR56</accession>
<dbReference type="OrthoDB" id="9772050at2"/>
<comment type="caution">
    <text evidence="8">The sequence shown here is derived from an EMBL/GenBank/DDBJ whole genome shotgun (WGS) entry which is preliminary data.</text>
</comment>
<dbReference type="Pfam" id="PF25917">
    <property type="entry name" value="BSH_RND"/>
    <property type="match status" value="1"/>
</dbReference>
<dbReference type="InterPro" id="IPR058626">
    <property type="entry name" value="MdtA-like_b-barrel"/>
</dbReference>
<dbReference type="eggNOG" id="COG0845">
    <property type="taxonomic scope" value="Bacteria"/>
</dbReference>
<dbReference type="Gene3D" id="2.40.420.20">
    <property type="match status" value="1"/>
</dbReference>
<sequence>MKRSVLLSLLLLLCAVPLVRAAMPGPGMPPPAPVVEVGEVLAVQDTQSRRYTGRVVSPATVSLVPRVAGEILEVGFRDGDTVQAGQMLYRIDPVRYEAAVKNARGKVVQYKAEHAYARADLARNRSLFKKQAVSRDVLESAERTEQVAYGELLAAEADLVTAQDDLRNTQIVAPMAGRIGVTAFTAGNYVTTSSGTLVTLVRTDPVRVRFGLSVRDMQAVFGSEEELRSLGRVRVRLADGTEYGTEGRVTIVDNTAEGRTDTVLVYAELANPQSRLVPESTVVVTLYRQTDSVVPAVPPSAVQHDVQGAFVYVVQEDDRVSLRRVTLGNLVGESQAVRSGLNVHERVVTDGTHKVVDGMKVDYARKGTDAGVQD</sequence>
<organism evidence="8 9">
    <name type="scientific">Desulfovibrio piger ATCC 29098</name>
    <dbReference type="NCBI Taxonomy" id="411464"/>
    <lineage>
        <taxon>Bacteria</taxon>
        <taxon>Pseudomonadati</taxon>
        <taxon>Thermodesulfobacteriota</taxon>
        <taxon>Desulfovibrionia</taxon>
        <taxon>Desulfovibrionales</taxon>
        <taxon>Desulfovibrionaceae</taxon>
        <taxon>Desulfovibrio</taxon>
    </lineage>
</organism>
<gene>
    <name evidence="8" type="ORF">DESPIG_00537</name>
</gene>
<comment type="similarity">
    <text evidence="2">Belongs to the membrane fusion protein (MFP) (TC 8.A.1) family.</text>
</comment>
<reference evidence="8 9" key="2">
    <citation type="submission" date="2008-10" db="EMBL/GenBank/DDBJ databases">
        <authorList>
            <person name="Fulton L."/>
            <person name="Clifton S."/>
            <person name="Fulton B."/>
            <person name="Xu J."/>
            <person name="Minx P."/>
            <person name="Pepin K.H."/>
            <person name="Johnson M."/>
            <person name="Bhonagiri V."/>
            <person name="Nash W.E."/>
            <person name="Mardis E.R."/>
            <person name="Wilson R.K."/>
        </authorList>
    </citation>
    <scope>NUCLEOTIDE SEQUENCE [LARGE SCALE GENOMIC DNA]</scope>
    <source>
        <strain evidence="8 9">ATCC 29098</strain>
    </source>
</reference>
<feature type="signal peptide" evidence="3">
    <location>
        <begin position="1"/>
        <end position="21"/>
    </location>
</feature>
<dbReference type="Gene3D" id="2.40.50.100">
    <property type="match status" value="1"/>
</dbReference>
<dbReference type="HOGENOM" id="CLU_018816_2_1_7"/>
<evidence type="ECO:0000259" key="5">
    <source>
        <dbReference type="Pfam" id="PF25917"/>
    </source>
</evidence>
<name>B6WR56_9BACT</name>
<dbReference type="Pfam" id="PF25876">
    <property type="entry name" value="HH_MFP_RND"/>
    <property type="match status" value="1"/>
</dbReference>
<dbReference type="InterPro" id="IPR058627">
    <property type="entry name" value="MdtA-like_C"/>
</dbReference>
<feature type="domain" description="Multidrug resistance protein MdtA-like alpha-helical hairpin" evidence="4">
    <location>
        <begin position="101"/>
        <end position="168"/>
    </location>
</feature>
<comment type="subcellular location">
    <subcellularLocation>
        <location evidence="1">Cell envelope</location>
    </subcellularLocation>
</comment>
<feature type="domain" description="Multidrug resistance protein MdtA-like barrel-sandwich hybrid" evidence="5">
    <location>
        <begin position="60"/>
        <end position="196"/>
    </location>
</feature>
<dbReference type="Proteomes" id="UP000003676">
    <property type="component" value="Unassembled WGS sequence"/>
</dbReference>
<dbReference type="PANTHER" id="PTHR30158">
    <property type="entry name" value="ACRA/E-RELATED COMPONENT OF DRUG EFFLUX TRANSPORTER"/>
    <property type="match status" value="1"/>
</dbReference>
<evidence type="ECO:0000259" key="4">
    <source>
        <dbReference type="Pfam" id="PF25876"/>
    </source>
</evidence>
<evidence type="ECO:0000259" key="7">
    <source>
        <dbReference type="Pfam" id="PF25967"/>
    </source>
</evidence>
<dbReference type="PANTHER" id="PTHR30158:SF10">
    <property type="entry name" value="CATION EFFLUX PUMP"/>
    <property type="match status" value="1"/>
</dbReference>
<dbReference type="AlphaFoldDB" id="B6WR56"/>
<dbReference type="InterPro" id="IPR058625">
    <property type="entry name" value="MdtA-like_BSH"/>
</dbReference>
<evidence type="ECO:0000259" key="6">
    <source>
        <dbReference type="Pfam" id="PF25944"/>
    </source>
</evidence>
<dbReference type="GO" id="GO:0005886">
    <property type="term" value="C:plasma membrane"/>
    <property type="evidence" value="ECO:0007669"/>
    <property type="project" value="TreeGrafter"/>
</dbReference>
<reference evidence="8 9" key="1">
    <citation type="submission" date="2008-10" db="EMBL/GenBank/DDBJ databases">
        <title>Draft genome sequence of Desulvovibrio piger (ATCC 29098).</title>
        <authorList>
            <person name="Sudarsanam P."/>
            <person name="Ley R."/>
            <person name="Guruge J."/>
            <person name="Turnbaugh P.J."/>
            <person name="Mahowald M."/>
            <person name="Liep D."/>
            <person name="Gordon J."/>
        </authorList>
    </citation>
    <scope>NUCLEOTIDE SEQUENCE [LARGE SCALE GENOMIC DNA]</scope>
    <source>
        <strain evidence="8 9">ATCC 29098</strain>
    </source>
</reference>
<dbReference type="EMBL" id="ABXU01000022">
    <property type="protein sequence ID" value="EEB34443.1"/>
    <property type="molecule type" value="Genomic_DNA"/>
</dbReference>
<evidence type="ECO:0000313" key="8">
    <source>
        <dbReference type="EMBL" id="EEB34443.1"/>
    </source>
</evidence>
<dbReference type="InterPro" id="IPR058624">
    <property type="entry name" value="MdtA-like_HH"/>
</dbReference>
<keyword evidence="3" id="KW-0732">Signal</keyword>
<protein>
    <submittedName>
        <fullName evidence="8">Efflux transporter, RND family, MFP subunit</fullName>
    </submittedName>
</protein>
<dbReference type="Gene3D" id="2.40.30.170">
    <property type="match status" value="1"/>
</dbReference>
<evidence type="ECO:0000256" key="3">
    <source>
        <dbReference type="SAM" id="SignalP"/>
    </source>
</evidence>
<dbReference type="RefSeq" id="WP_006004489.1">
    <property type="nucleotide sequence ID" value="NZ_DS996354.1"/>
</dbReference>
<dbReference type="NCBIfam" id="TIGR01730">
    <property type="entry name" value="RND_mfp"/>
    <property type="match status" value="1"/>
</dbReference>
<dbReference type="Gene3D" id="1.10.287.470">
    <property type="entry name" value="Helix hairpin bin"/>
    <property type="match status" value="1"/>
</dbReference>